<evidence type="ECO:0000256" key="4">
    <source>
        <dbReference type="ARBA" id="ARBA00023038"/>
    </source>
</evidence>
<dbReference type="Gene3D" id="2.10.110.10">
    <property type="entry name" value="Cysteine Rich Protein"/>
    <property type="match status" value="3"/>
</dbReference>
<dbReference type="CDD" id="cd08368">
    <property type="entry name" value="LIM"/>
    <property type="match status" value="2"/>
</dbReference>
<evidence type="ECO:0000256" key="5">
    <source>
        <dbReference type="PROSITE-ProRule" id="PRU00125"/>
    </source>
</evidence>
<organism evidence="8 9">
    <name type="scientific">Thamnidium elegans</name>
    <dbReference type="NCBI Taxonomy" id="101142"/>
    <lineage>
        <taxon>Eukaryota</taxon>
        <taxon>Fungi</taxon>
        <taxon>Fungi incertae sedis</taxon>
        <taxon>Mucoromycota</taxon>
        <taxon>Mucoromycotina</taxon>
        <taxon>Mucoromycetes</taxon>
        <taxon>Mucorales</taxon>
        <taxon>Mucorineae</taxon>
        <taxon>Mucoraceae</taxon>
        <taxon>Thamnidium</taxon>
    </lineage>
</organism>
<reference evidence="8" key="1">
    <citation type="submission" date="2021-01" db="EMBL/GenBank/DDBJ databases">
        <title>Metabolic potential, ecology and presence of endohyphal bacteria is reflected in genomic diversity of Mucoromycotina.</title>
        <authorList>
            <person name="Muszewska A."/>
            <person name="Okrasinska A."/>
            <person name="Steczkiewicz K."/>
            <person name="Drgas O."/>
            <person name="Orlowska M."/>
            <person name="Perlinska-Lenart U."/>
            <person name="Aleksandrzak-Piekarczyk T."/>
            <person name="Szatraj K."/>
            <person name="Zielenkiewicz U."/>
            <person name="Pilsyk S."/>
            <person name="Malc E."/>
            <person name="Mieczkowski P."/>
            <person name="Kruszewska J.S."/>
            <person name="Biernat P."/>
            <person name="Pawlowska J."/>
        </authorList>
    </citation>
    <scope>NUCLEOTIDE SEQUENCE</scope>
    <source>
        <strain evidence="8">WA0000018081</strain>
    </source>
</reference>
<sequence>MGFCIYCNKNVYSSTSCPKCFRTISNTSKAESRVTAMFPDQKRLNQTNADKWQTMYSKKAIFDNAQGSTSASVRNKRTIPQFNLAKYDYSKCIMCQGGSWAEFHNNSSVIVCEPCKKSAQSSPLPESSSISTPVLSSMATSRSTLTSSTKTNPYFQFQRTRRASMLNRTQLDDIGMGPTPVSTVSTSAIIQSPPQSPILNRITEELTNKCNLNYRRTEKTQPKTDMTSSLPPIAPPRTKKKVVKKPCQECGQHVSKRDYRGLKIPSGKVLCYHHDCLFCAKCNQNFDGLDFCTDGKKFYHTECPQSRHGSPLSEEEEEAYPATPPPHETHFDIAVQGEVPKNDALHKKKEVPDSTTDVMCSTCTLPVIDSTCLELANNFYHKECLLCAGCNKTVPTDKKLSKYKDKLYCGSCKPTHQRPIQNLRIQIENEISRPPIFTTPSDILKSRKKVLPQLGGVRTCARCNQSMPVSDIQPGPGASRWHKKCLRCTRCKKQMDSDAHMTTNEDTGLCLVHCRECLDETPKPRFVR</sequence>
<dbReference type="AlphaFoldDB" id="A0A8H7SQV4"/>
<accession>A0A8H7SQV4</accession>
<dbReference type="SMART" id="SM00132">
    <property type="entry name" value="LIM"/>
    <property type="match status" value="3"/>
</dbReference>
<keyword evidence="2" id="KW-0677">Repeat</keyword>
<dbReference type="PANTHER" id="PTHR24205:SF16">
    <property type="entry name" value="GH01042P-RELATED"/>
    <property type="match status" value="1"/>
</dbReference>
<evidence type="ECO:0000256" key="3">
    <source>
        <dbReference type="ARBA" id="ARBA00022833"/>
    </source>
</evidence>
<feature type="domain" description="LIM zinc-binding" evidence="7">
    <location>
        <begin position="358"/>
        <end position="419"/>
    </location>
</feature>
<evidence type="ECO:0000256" key="2">
    <source>
        <dbReference type="ARBA" id="ARBA00022737"/>
    </source>
</evidence>
<dbReference type="Proteomes" id="UP000613177">
    <property type="component" value="Unassembled WGS sequence"/>
</dbReference>
<dbReference type="Pfam" id="PF00412">
    <property type="entry name" value="LIM"/>
    <property type="match status" value="2"/>
</dbReference>
<evidence type="ECO:0000259" key="7">
    <source>
        <dbReference type="PROSITE" id="PS50023"/>
    </source>
</evidence>
<feature type="domain" description="LIM zinc-binding" evidence="7">
    <location>
        <begin position="458"/>
        <end position="524"/>
    </location>
</feature>
<dbReference type="PANTHER" id="PTHR24205">
    <property type="entry name" value="FOUR AND A HALF LIM DOMAINS PROTEIN"/>
    <property type="match status" value="1"/>
</dbReference>
<gene>
    <name evidence="8" type="ORF">INT48_007411</name>
</gene>
<name>A0A8H7SQV4_9FUNG</name>
<proteinExistence type="predicted"/>
<dbReference type="InterPro" id="IPR001781">
    <property type="entry name" value="Znf_LIM"/>
</dbReference>
<dbReference type="PROSITE" id="PS50023">
    <property type="entry name" value="LIM_DOMAIN_2"/>
    <property type="match status" value="3"/>
</dbReference>
<protein>
    <recommendedName>
        <fullName evidence="7">LIM zinc-binding domain-containing protein</fullName>
    </recommendedName>
</protein>
<evidence type="ECO:0000313" key="8">
    <source>
        <dbReference type="EMBL" id="KAG2232498.1"/>
    </source>
</evidence>
<keyword evidence="1 5" id="KW-0479">Metal-binding</keyword>
<evidence type="ECO:0000256" key="6">
    <source>
        <dbReference type="SAM" id="MobiDB-lite"/>
    </source>
</evidence>
<dbReference type="GO" id="GO:0003712">
    <property type="term" value="F:transcription coregulator activity"/>
    <property type="evidence" value="ECO:0007669"/>
    <property type="project" value="TreeGrafter"/>
</dbReference>
<keyword evidence="4 5" id="KW-0440">LIM domain</keyword>
<feature type="domain" description="LIM zinc-binding" evidence="7">
    <location>
        <begin position="245"/>
        <end position="310"/>
    </location>
</feature>
<dbReference type="EMBL" id="JAEPRE010000109">
    <property type="protein sequence ID" value="KAG2232498.1"/>
    <property type="molecule type" value="Genomic_DNA"/>
</dbReference>
<comment type="caution">
    <text evidence="8">The sequence shown here is derived from an EMBL/GenBank/DDBJ whole genome shotgun (WGS) entry which is preliminary data.</text>
</comment>
<evidence type="ECO:0000256" key="1">
    <source>
        <dbReference type="ARBA" id="ARBA00022723"/>
    </source>
</evidence>
<dbReference type="GO" id="GO:0005634">
    <property type="term" value="C:nucleus"/>
    <property type="evidence" value="ECO:0007669"/>
    <property type="project" value="TreeGrafter"/>
</dbReference>
<dbReference type="PROSITE" id="PS00478">
    <property type="entry name" value="LIM_DOMAIN_1"/>
    <property type="match status" value="2"/>
</dbReference>
<feature type="region of interest" description="Disordered" evidence="6">
    <location>
        <begin position="120"/>
        <end position="148"/>
    </location>
</feature>
<evidence type="ECO:0000313" key="9">
    <source>
        <dbReference type="Proteomes" id="UP000613177"/>
    </source>
</evidence>
<keyword evidence="9" id="KW-1185">Reference proteome</keyword>
<dbReference type="GO" id="GO:0046872">
    <property type="term" value="F:metal ion binding"/>
    <property type="evidence" value="ECO:0007669"/>
    <property type="project" value="UniProtKB-KW"/>
</dbReference>
<keyword evidence="3 5" id="KW-0862">Zinc</keyword>